<dbReference type="AlphaFoldDB" id="A0A9N7YEE9"/>
<organism evidence="2 3">
    <name type="scientific">Pleuronectes platessa</name>
    <name type="common">European plaice</name>
    <dbReference type="NCBI Taxonomy" id="8262"/>
    <lineage>
        <taxon>Eukaryota</taxon>
        <taxon>Metazoa</taxon>
        <taxon>Chordata</taxon>
        <taxon>Craniata</taxon>
        <taxon>Vertebrata</taxon>
        <taxon>Euteleostomi</taxon>
        <taxon>Actinopterygii</taxon>
        <taxon>Neopterygii</taxon>
        <taxon>Teleostei</taxon>
        <taxon>Neoteleostei</taxon>
        <taxon>Acanthomorphata</taxon>
        <taxon>Carangaria</taxon>
        <taxon>Pleuronectiformes</taxon>
        <taxon>Pleuronectoidei</taxon>
        <taxon>Pleuronectidae</taxon>
        <taxon>Pleuronectes</taxon>
    </lineage>
</organism>
<reference evidence="2" key="1">
    <citation type="submission" date="2020-03" db="EMBL/GenBank/DDBJ databases">
        <authorList>
            <person name="Weist P."/>
        </authorList>
    </citation>
    <scope>NUCLEOTIDE SEQUENCE</scope>
</reference>
<keyword evidence="3" id="KW-1185">Reference proteome</keyword>
<name>A0A9N7YEE9_PLEPL</name>
<evidence type="ECO:0000313" key="3">
    <source>
        <dbReference type="Proteomes" id="UP001153269"/>
    </source>
</evidence>
<evidence type="ECO:0000313" key="2">
    <source>
        <dbReference type="EMBL" id="CAB1422611.1"/>
    </source>
</evidence>
<feature type="region of interest" description="Disordered" evidence="1">
    <location>
        <begin position="1"/>
        <end position="44"/>
    </location>
</feature>
<comment type="caution">
    <text evidence="2">The sequence shown here is derived from an EMBL/GenBank/DDBJ whole genome shotgun (WGS) entry which is preliminary data.</text>
</comment>
<accession>A0A9N7YEE9</accession>
<dbReference type="EMBL" id="CADEAL010000598">
    <property type="protein sequence ID" value="CAB1422611.1"/>
    <property type="molecule type" value="Genomic_DNA"/>
</dbReference>
<dbReference type="Proteomes" id="UP001153269">
    <property type="component" value="Unassembled WGS sequence"/>
</dbReference>
<proteinExistence type="predicted"/>
<evidence type="ECO:0000256" key="1">
    <source>
        <dbReference type="SAM" id="MobiDB-lite"/>
    </source>
</evidence>
<gene>
    <name evidence="2" type="ORF">PLEPLA_LOCUS10528</name>
</gene>
<protein>
    <submittedName>
        <fullName evidence="2">Uncharacterized protein</fullName>
    </submittedName>
</protein>
<feature type="compositionally biased region" description="Basic and acidic residues" evidence="1">
    <location>
        <begin position="1"/>
        <end position="21"/>
    </location>
</feature>
<sequence length="80" mass="8720">MPEKESRHRGGDVGGREREDGDTQDEGGGGGCGGERGDFSSSVFSRIPPTVRRLPACHVIIIQTLAWKDPDEHWVSKDSD</sequence>